<dbReference type="EMBL" id="FNIZ01000005">
    <property type="protein sequence ID" value="SDO45187.1"/>
    <property type="molecule type" value="Genomic_DNA"/>
</dbReference>
<sequence>MIFLIGFMGSGKSTIAKMVSEKTKYPYIEMDQAIEEAEGMKIRDMFASKGEQYFRDKETEFLRHLKDEVVLSTGGGVILREENRVLLQEGTVVYLKAEWETIVERLTGDTDRPLWKGEDSEKKKRFDERLSLYEQAADVVIDVDQKTPEEIAEEVMGRLK</sequence>
<keyword evidence="3 7" id="KW-0547">Nucleotide-binding</keyword>
<feature type="binding site" evidence="7">
    <location>
        <begin position="9"/>
        <end position="14"/>
    </location>
    <ligand>
        <name>ATP</name>
        <dbReference type="ChEBI" id="CHEBI:30616"/>
    </ligand>
</feature>
<name>A0A1H0JN18_HALAD</name>
<dbReference type="RefSeq" id="WP_089651740.1">
    <property type="nucleotide sequence ID" value="NZ_FNIZ01000005.1"/>
</dbReference>
<dbReference type="InterPro" id="IPR000623">
    <property type="entry name" value="Shikimate_kinase/TSH1"/>
</dbReference>
<dbReference type="InterPro" id="IPR031322">
    <property type="entry name" value="Shikimate/glucono_kinase"/>
</dbReference>
<keyword evidence="5 7" id="KW-0067">ATP-binding</keyword>
<dbReference type="PANTHER" id="PTHR21087:SF16">
    <property type="entry name" value="SHIKIMATE KINASE 1, CHLOROPLASTIC"/>
    <property type="match status" value="1"/>
</dbReference>
<comment type="catalytic activity">
    <reaction evidence="7">
        <text>shikimate + ATP = 3-phosphoshikimate + ADP + H(+)</text>
        <dbReference type="Rhea" id="RHEA:13121"/>
        <dbReference type="ChEBI" id="CHEBI:15378"/>
        <dbReference type="ChEBI" id="CHEBI:30616"/>
        <dbReference type="ChEBI" id="CHEBI:36208"/>
        <dbReference type="ChEBI" id="CHEBI:145989"/>
        <dbReference type="ChEBI" id="CHEBI:456216"/>
        <dbReference type="EC" id="2.7.1.71"/>
    </reaction>
</comment>
<comment type="cofactor">
    <cofactor evidence="7">
        <name>Mg(2+)</name>
        <dbReference type="ChEBI" id="CHEBI:18420"/>
    </cofactor>
    <text evidence="7">Binds 1 Mg(2+) ion per subunit.</text>
</comment>
<comment type="pathway">
    <text evidence="7">Metabolic intermediate biosynthesis; chorismate biosynthesis; chorismate from D-erythrose 4-phosphate and phosphoenolpyruvate: step 5/7.</text>
</comment>
<dbReference type="CDD" id="cd00464">
    <property type="entry name" value="SK"/>
    <property type="match status" value="1"/>
</dbReference>
<feature type="binding site" evidence="7">
    <location>
        <position position="75"/>
    </location>
    <ligand>
        <name>substrate</name>
    </ligand>
</feature>
<dbReference type="GO" id="GO:0009073">
    <property type="term" value="P:aromatic amino acid family biosynthetic process"/>
    <property type="evidence" value="ECO:0007669"/>
    <property type="project" value="UniProtKB-KW"/>
</dbReference>
<evidence type="ECO:0000313" key="8">
    <source>
        <dbReference type="EMBL" id="SDO45187.1"/>
    </source>
</evidence>
<proteinExistence type="inferred from homology"/>
<evidence type="ECO:0000313" key="9">
    <source>
        <dbReference type="Proteomes" id="UP000198860"/>
    </source>
</evidence>
<evidence type="ECO:0000256" key="4">
    <source>
        <dbReference type="ARBA" id="ARBA00022777"/>
    </source>
</evidence>
<dbReference type="STRING" id="240303.SAMN05421677_10579"/>
<dbReference type="EC" id="2.7.1.71" evidence="7"/>
<dbReference type="HAMAP" id="MF_00109">
    <property type="entry name" value="Shikimate_kinase"/>
    <property type="match status" value="1"/>
</dbReference>
<keyword evidence="2 7" id="KW-0808">Transferase</keyword>
<dbReference type="OrthoDB" id="9800332at2"/>
<dbReference type="InterPro" id="IPR027417">
    <property type="entry name" value="P-loop_NTPase"/>
</dbReference>
<evidence type="ECO:0000256" key="3">
    <source>
        <dbReference type="ARBA" id="ARBA00022741"/>
    </source>
</evidence>
<evidence type="ECO:0000256" key="7">
    <source>
        <dbReference type="HAMAP-Rule" id="MF_00109"/>
    </source>
</evidence>
<dbReference type="GO" id="GO:0005524">
    <property type="term" value="F:ATP binding"/>
    <property type="evidence" value="ECO:0007669"/>
    <property type="project" value="UniProtKB-UniRule"/>
</dbReference>
<feature type="binding site" evidence="7">
    <location>
        <position position="129"/>
    </location>
    <ligand>
        <name>substrate</name>
    </ligand>
</feature>
<feature type="binding site" evidence="7">
    <location>
        <position position="13"/>
    </location>
    <ligand>
        <name>Mg(2+)</name>
        <dbReference type="ChEBI" id="CHEBI:18420"/>
    </ligand>
</feature>
<dbReference type="Gene3D" id="3.40.50.300">
    <property type="entry name" value="P-loop containing nucleotide triphosphate hydrolases"/>
    <property type="match status" value="1"/>
</dbReference>
<dbReference type="SUPFAM" id="SSF52540">
    <property type="entry name" value="P-loop containing nucleoside triphosphate hydrolases"/>
    <property type="match status" value="1"/>
</dbReference>
<evidence type="ECO:0000256" key="5">
    <source>
        <dbReference type="ARBA" id="ARBA00022840"/>
    </source>
</evidence>
<feature type="binding site" evidence="7">
    <location>
        <position position="112"/>
    </location>
    <ligand>
        <name>ATP</name>
        <dbReference type="ChEBI" id="CHEBI:30616"/>
    </ligand>
</feature>
<dbReference type="GO" id="GO:0000287">
    <property type="term" value="F:magnesium ion binding"/>
    <property type="evidence" value="ECO:0007669"/>
    <property type="project" value="UniProtKB-UniRule"/>
</dbReference>
<dbReference type="GO" id="GO:0005829">
    <property type="term" value="C:cytosol"/>
    <property type="evidence" value="ECO:0007669"/>
    <property type="project" value="TreeGrafter"/>
</dbReference>
<reference evidence="9" key="1">
    <citation type="submission" date="2016-10" db="EMBL/GenBank/DDBJ databases">
        <authorList>
            <person name="Varghese N."/>
            <person name="Submissions S."/>
        </authorList>
    </citation>
    <scope>NUCLEOTIDE SEQUENCE [LARGE SCALE GENOMIC DNA]</scope>
    <source>
        <strain evidence="9">CGMCC 1.3703</strain>
    </source>
</reference>
<protein>
    <recommendedName>
        <fullName evidence="7">Shikimate kinase</fullName>
        <shortName evidence="7">SK</shortName>
        <ecNumber evidence="7">2.7.1.71</ecNumber>
    </recommendedName>
</protein>
<feature type="binding site" evidence="7">
    <location>
        <position position="31"/>
    </location>
    <ligand>
        <name>substrate</name>
    </ligand>
</feature>
<comment type="subcellular location">
    <subcellularLocation>
        <location evidence="7">Cytoplasm</location>
    </subcellularLocation>
</comment>
<dbReference type="Proteomes" id="UP000198860">
    <property type="component" value="Unassembled WGS sequence"/>
</dbReference>
<gene>
    <name evidence="7" type="primary">aroK</name>
    <name evidence="8" type="ORF">SAMN05421677_10579</name>
</gene>
<comment type="similarity">
    <text evidence="7">Belongs to the shikimate kinase family.</text>
</comment>
<organism evidence="8 9">
    <name type="scientific">Halobacillus aidingensis</name>
    <dbReference type="NCBI Taxonomy" id="240303"/>
    <lineage>
        <taxon>Bacteria</taxon>
        <taxon>Bacillati</taxon>
        <taxon>Bacillota</taxon>
        <taxon>Bacilli</taxon>
        <taxon>Bacillales</taxon>
        <taxon>Bacillaceae</taxon>
        <taxon>Halobacillus</taxon>
    </lineage>
</organism>
<dbReference type="AlphaFoldDB" id="A0A1H0JN18"/>
<dbReference type="GO" id="GO:0004765">
    <property type="term" value="F:shikimate kinase activity"/>
    <property type="evidence" value="ECO:0007669"/>
    <property type="project" value="UniProtKB-UniRule"/>
</dbReference>
<comment type="subunit">
    <text evidence="7">Monomer.</text>
</comment>
<evidence type="ECO:0000256" key="1">
    <source>
        <dbReference type="ARBA" id="ARBA00022605"/>
    </source>
</evidence>
<keyword evidence="7" id="KW-0479">Metal-binding</keyword>
<feature type="binding site" evidence="7">
    <location>
        <position position="55"/>
    </location>
    <ligand>
        <name>substrate</name>
    </ligand>
</feature>
<keyword evidence="6 7" id="KW-0057">Aromatic amino acid biosynthesis</keyword>
<keyword evidence="7" id="KW-0460">Magnesium</keyword>
<dbReference type="PRINTS" id="PR01100">
    <property type="entry name" value="SHIKIMTKNASE"/>
</dbReference>
<evidence type="ECO:0000256" key="2">
    <source>
        <dbReference type="ARBA" id="ARBA00022679"/>
    </source>
</evidence>
<keyword evidence="7" id="KW-0963">Cytoplasm</keyword>
<dbReference type="GO" id="GO:0008652">
    <property type="term" value="P:amino acid biosynthetic process"/>
    <property type="evidence" value="ECO:0007669"/>
    <property type="project" value="UniProtKB-KW"/>
</dbReference>
<comment type="caution">
    <text evidence="7">Lacks conserved residue(s) required for the propagation of feature annotation.</text>
</comment>
<dbReference type="PANTHER" id="PTHR21087">
    <property type="entry name" value="SHIKIMATE KINASE"/>
    <property type="match status" value="1"/>
</dbReference>
<dbReference type="GO" id="GO:0009423">
    <property type="term" value="P:chorismate biosynthetic process"/>
    <property type="evidence" value="ECO:0007669"/>
    <property type="project" value="UniProtKB-UniRule"/>
</dbReference>
<dbReference type="Pfam" id="PF01202">
    <property type="entry name" value="SKI"/>
    <property type="match status" value="1"/>
</dbReference>
<dbReference type="UniPathway" id="UPA00053">
    <property type="reaction ID" value="UER00088"/>
</dbReference>
<comment type="function">
    <text evidence="7">Catalyzes the specific phosphorylation of the 3-hydroxyl group of shikimic acid using ATP as a cosubstrate.</text>
</comment>
<keyword evidence="4 7" id="KW-0418">Kinase</keyword>
<accession>A0A1H0JN18</accession>
<keyword evidence="9" id="KW-1185">Reference proteome</keyword>
<evidence type="ECO:0000256" key="6">
    <source>
        <dbReference type="ARBA" id="ARBA00023141"/>
    </source>
</evidence>
<keyword evidence="1 7" id="KW-0028">Amino-acid biosynthesis</keyword>